<protein>
    <submittedName>
        <fullName evidence="1">Uncharacterized protein</fullName>
    </submittedName>
</protein>
<evidence type="ECO:0000313" key="1">
    <source>
        <dbReference type="EMBL" id="KAE8392643.1"/>
    </source>
</evidence>
<sequence length="86" mass="10019">MHALHYLSWGWGPALLHQEIFIVIRSTAALLVQATTSMELSDIFSILRSRCSVCDDLLWLLFLFLFYRYYLGPLGMLKAWEADLEH</sequence>
<accession>A0A5N7CGK6</accession>
<gene>
    <name evidence="1" type="ORF">BDV23DRAFT_52648</name>
</gene>
<reference evidence="1" key="1">
    <citation type="submission" date="2019-04" db="EMBL/GenBank/DDBJ databases">
        <title>Friends and foes A comparative genomics studyof 23 Aspergillus species from section Flavi.</title>
        <authorList>
            <consortium name="DOE Joint Genome Institute"/>
            <person name="Kjaerbolling I."/>
            <person name="Vesth T."/>
            <person name="Frisvad J.C."/>
            <person name="Nybo J.L."/>
            <person name="Theobald S."/>
            <person name="Kildgaard S."/>
            <person name="Isbrandt T."/>
            <person name="Kuo A."/>
            <person name="Sato A."/>
            <person name="Lyhne E.K."/>
            <person name="Kogle M.E."/>
            <person name="Wiebenga A."/>
            <person name="Kun R.S."/>
            <person name="Lubbers R.J."/>
            <person name="Makela M.R."/>
            <person name="Barry K."/>
            <person name="Chovatia M."/>
            <person name="Clum A."/>
            <person name="Daum C."/>
            <person name="Haridas S."/>
            <person name="He G."/>
            <person name="LaButti K."/>
            <person name="Lipzen A."/>
            <person name="Mondo S."/>
            <person name="Riley R."/>
            <person name="Salamov A."/>
            <person name="Simmons B.A."/>
            <person name="Magnuson J.K."/>
            <person name="Henrissat B."/>
            <person name="Mortensen U.H."/>
            <person name="Larsen T.O."/>
            <person name="Devries R.P."/>
            <person name="Grigoriev I.V."/>
            <person name="Machida M."/>
            <person name="Baker S.E."/>
            <person name="Andersen M.R."/>
        </authorList>
    </citation>
    <scope>NUCLEOTIDE SEQUENCE [LARGE SCALE GENOMIC DNA]</scope>
    <source>
        <strain evidence="1">IBT 14317</strain>
    </source>
</reference>
<dbReference type="EMBL" id="ML735235">
    <property type="protein sequence ID" value="KAE8392643.1"/>
    <property type="molecule type" value="Genomic_DNA"/>
</dbReference>
<dbReference type="AlphaFoldDB" id="A0A5N7CGK6"/>
<name>A0A5N7CGK6_PETAA</name>
<organism evidence="1">
    <name type="scientific">Petromyces alliaceus</name>
    <name type="common">Aspergillus alliaceus</name>
    <dbReference type="NCBI Taxonomy" id="209559"/>
    <lineage>
        <taxon>Eukaryota</taxon>
        <taxon>Fungi</taxon>
        <taxon>Dikarya</taxon>
        <taxon>Ascomycota</taxon>
        <taxon>Pezizomycotina</taxon>
        <taxon>Eurotiomycetes</taxon>
        <taxon>Eurotiomycetidae</taxon>
        <taxon>Eurotiales</taxon>
        <taxon>Aspergillaceae</taxon>
        <taxon>Aspergillus</taxon>
        <taxon>Aspergillus subgen. Circumdati</taxon>
    </lineage>
</organism>
<accession>A0A5N6FYS3</accession>
<dbReference type="Proteomes" id="UP000326877">
    <property type="component" value="Unassembled WGS sequence"/>
</dbReference>
<proteinExistence type="predicted"/>